<evidence type="ECO:0000313" key="3">
    <source>
        <dbReference type="Proteomes" id="UP000314294"/>
    </source>
</evidence>
<feature type="compositionally biased region" description="Low complexity" evidence="1">
    <location>
        <begin position="38"/>
        <end position="51"/>
    </location>
</feature>
<dbReference type="Proteomes" id="UP000314294">
    <property type="component" value="Unassembled WGS sequence"/>
</dbReference>
<sequence>MYVKATGITAEQNAQGRITEKRKRRMDNGGLNVKLDLSVSRPSGGSRGASSEQKDWKPEAVSTALIAAANMMSDG</sequence>
<feature type="region of interest" description="Disordered" evidence="1">
    <location>
        <begin position="1"/>
        <end position="58"/>
    </location>
</feature>
<keyword evidence="3" id="KW-1185">Reference proteome</keyword>
<dbReference type="AlphaFoldDB" id="A0A4Z2IZZ7"/>
<reference evidence="2 3" key="1">
    <citation type="submission" date="2019-03" db="EMBL/GenBank/DDBJ databases">
        <title>First draft genome of Liparis tanakae, snailfish: a comprehensive survey of snailfish specific genes.</title>
        <authorList>
            <person name="Kim W."/>
            <person name="Song I."/>
            <person name="Jeong J.-H."/>
            <person name="Kim D."/>
            <person name="Kim S."/>
            <person name="Ryu S."/>
            <person name="Song J.Y."/>
            <person name="Lee S.K."/>
        </authorList>
    </citation>
    <scope>NUCLEOTIDE SEQUENCE [LARGE SCALE GENOMIC DNA]</scope>
    <source>
        <tissue evidence="2">Muscle</tissue>
    </source>
</reference>
<organism evidence="2 3">
    <name type="scientific">Liparis tanakae</name>
    <name type="common">Tanaka's snailfish</name>
    <dbReference type="NCBI Taxonomy" id="230148"/>
    <lineage>
        <taxon>Eukaryota</taxon>
        <taxon>Metazoa</taxon>
        <taxon>Chordata</taxon>
        <taxon>Craniata</taxon>
        <taxon>Vertebrata</taxon>
        <taxon>Euteleostomi</taxon>
        <taxon>Actinopterygii</taxon>
        <taxon>Neopterygii</taxon>
        <taxon>Teleostei</taxon>
        <taxon>Neoteleostei</taxon>
        <taxon>Acanthomorphata</taxon>
        <taxon>Eupercaria</taxon>
        <taxon>Perciformes</taxon>
        <taxon>Cottioidei</taxon>
        <taxon>Cottales</taxon>
        <taxon>Liparidae</taxon>
        <taxon>Liparis</taxon>
    </lineage>
</organism>
<dbReference type="EMBL" id="SRLO01000035">
    <property type="protein sequence ID" value="TNN83154.1"/>
    <property type="molecule type" value="Genomic_DNA"/>
</dbReference>
<evidence type="ECO:0000313" key="2">
    <source>
        <dbReference type="EMBL" id="TNN83154.1"/>
    </source>
</evidence>
<accession>A0A4Z2IZZ7</accession>
<evidence type="ECO:0000256" key="1">
    <source>
        <dbReference type="SAM" id="MobiDB-lite"/>
    </source>
</evidence>
<name>A0A4Z2IZZ7_9TELE</name>
<gene>
    <name evidence="2" type="ORF">EYF80_006761</name>
</gene>
<comment type="caution">
    <text evidence="2">The sequence shown here is derived from an EMBL/GenBank/DDBJ whole genome shotgun (WGS) entry which is preliminary data.</text>
</comment>
<proteinExistence type="predicted"/>
<protein>
    <submittedName>
        <fullName evidence="2">Uncharacterized protein</fullName>
    </submittedName>
</protein>